<dbReference type="PANTHER" id="PTHR23028:SF53">
    <property type="entry name" value="ACYL_TRANSF_3 DOMAIN-CONTAINING PROTEIN"/>
    <property type="match status" value="1"/>
</dbReference>
<reference evidence="3" key="1">
    <citation type="submission" date="2023-08" db="EMBL/GenBank/DDBJ databases">
        <authorList>
            <person name="Chen Y."/>
            <person name="Shah S."/>
            <person name="Dougan E. K."/>
            <person name="Thang M."/>
            <person name="Chan C."/>
        </authorList>
    </citation>
    <scope>NUCLEOTIDE SEQUENCE</scope>
</reference>
<feature type="transmembrane region" description="Helical" evidence="1">
    <location>
        <begin position="7"/>
        <end position="29"/>
    </location>
</feature>
<proteinExistence type="predicted"/>
<feature type="transmembrane region" description="Helical" evidence="1">
    <location>
        <begin position="230"/>
        <end position="247"/>
    </location>
</feature>
<accession>A0AA36HT36</accession>
<feature type="transmembrane region" description="Helical" evidence="1">
    <location>
        <begin position="196"/>
        <end position="218"/>
    </location>
</feature>
<dbReference type="EMBL" id="CAUJNA010000263">
    <property type="protein sequence ID" value="CAJ1374571.1"/>
    <property type="molecule type" value="Genomic_DNA"/>
</dbReference>
<dbReference type="GO" id="GO:0000271">
    <property type="term" value="P:polysaccharide biosynthetic process"/>
    <property type="evidence" value="ECO:0007669"/>
    <property type="project" value="TreeGrafter"/>
</dbReference>
<dbReference type="Proteomes" id="UP001178507">
    <property type="component" value="Unassembled WGS sequence"/>
</dbReference>
<evidence type="ECO:0000259" key="2">
    <source>
        <dbReference type="Pfam" id="PF01757"/>
    </source>
</evidence>
<organism evidence="3 4">
    <name type="scientific">Effrenium voratum</name>
    <dbReference type="NCBI Taxonomy" id="2562239"/>
    <lineage>
        <taxon>Eukaryota</taxon>
        <taxon>Sar</taxon>
        <taxon>Alveolata</taxon>
        <taxon>Dinophyceae</taxon>
        <taxon>Suessiales</taxon>
        <taxon>Symbiodiniaceae</taxon>
        <taxon>Effrenium</taxon>
    </lineage>
</organism>
<comment type="caution">
    <text evidence="3">The sequence shown here is derived from an EMBL/GenBank/DDBJ whole genome shotgun (WGS) entry which is preliminary data.</text>
</comment>
<dbReference type="InterPro" id="IPR050879">
    <property type="entry name" value="Acyltransferase_3"/>
</dbReference>
<dbReference type="PANTHER" id="PTHR23028">
    <property type="entry name" value="ACETYLTRANSFERASE"/>
    <property type="match status" value="1"/>
</dbReference>
<feature type="transmembrane region" description="Helical" evidence="1">
    <location>
        <begin position="82"/>
        <end position="102"/>
    </location>
</feature>
<feature type="transmembrane region" description="Helical" evidence="1">
    <location>
        <begin position="163"/>
        <end position="184"/>
    </location>
</feature>
<feature type="domain" description="Acyltransferase 3" evidence="2">
    <location>
        <begin position="11"/>
        <end position="335"/>
    </location>
</feature>
<keyword evidence="4" id="KW-1185">Reference proteome</keyword>
<dbReference type="GO" id="GO:0016747">
    <property type="term" value="F:acyltransferase activity, transferring groups other than amino-acyl groups"/>
    <property type="evidence" value="ECO:0007669"/>
    <property type="project" value="InterPro"/>
</dbReference>
<gene>
    <name evidence="3" type="ORF">EVOR1521_LOCUS4096</name>
</gene>
<protein>
    <recommendedName>
        <fullName evidence="2">Acyltransferase 3 domain-containing protein</fullName>
    </recommendedName>
</protein>
<keyword evidence="1" id="KW-0472">Membrane</keyword>
<evidence type="ECO:0000313" key="4">
    <source>
        <dbReference type="Proteomes" id="UP001178507"/>
    </source>
</evidence>
<feature type="transmembrane region" description="Helical" evidence="1">
    <location>
        <begin position="318"/>
        <end position="339"/>
    </location>
</feature>
<dbReference type="GO" id="GO:0016020">
    <property type="term" value="C:membrane"/>
    <property type="evidence" value="ECO:0007669"/>
    <property type="project" value="TreeGrafter"/>
</dbReference>
<feature type="transmembrane region" description="Helical" evidence="1">
    <location>
        <begin position="132"/>
        <end position="151"/>
    </location>
</feature>
<sequence length="377" mass="42198">MLKDGPVVFEFLTGARSLAALWILCAHYMPKQEHYSFNGALYRVNVAVNFFVVASGFVTHLSGCKADVSTWGGLMQFYVRRLGRVLLTFWLALAWSVGLMAYHRQPLEWGYLFRCACFLEQWFNWCPNGPSWFVFALLPSWLLYPATRHLVVYVYENLQGYGLGMLLGGLWMLSVGPAAFLFAAEGNITMQQHADMMFWPPAQMADFVMGMTVAEIVLRGENQRLPRLPLAADLSMLAIVLVVFLLPRPASTWALHLNGWEPLLDHGLSILMAVFIAGAVDEPTCFGQLLGHKALSSLGVMSFEVYIFQRPMSDTFDLFLDSTSMEVFLTYLLVLWSFAGLYQKYVQGTCAVDAESAPEGAALTQDDSEVKEEVEAS</sequence>
<feature type="transmembrane region" description="Helical" evidence="1">
    <location>
        <begin position="267"/>
        <end position="291"/>
    </location>
</feature>
<name>A0AA36HT36_9DINO</name>
<dbReference type="AlphaFoldDB" id="A0AA36HT36"/>
<evidence type="ECO:0000313" key="3">
    <source>
        <dbReference type="EMBL" id="CAJ1374571.1"/>
    </source>
</evidence>
<evidence type="ECO:0000256" key="1">
    <source>
        <dbReference type="SAM" id="Phobius"/>
    </source>
</evidence>
<feature type="transmembrane region" description="Helical" evidence="1">
    <location>
        <begin position="41"/>
        <end position="61"/>
    </location>
</feature>
<dbReference type="Pfam" id="PF01757">
    <property type="entry name" value="Acyl_transf_3"/>
    <property type="match status" value="1"/>
</dbReference>
<keyword evidence="1" id="KW-0812">Transmembrane</keyword>
<keyword evidence="1" id="KW-1133">Transmembrane helix</keyword>
<dbReference type="InterPro" id="IPR002656">
    <property type="entry name" value="Acyl_transf_3_dom"/>
</dbReference>